<dbReference type="Gene3D" id="1.25.10.10">
    <property type="entry name" value="Leucine-rich Repeat Variant"/>
    <property type="match status" value="1"/>
</dbReference>
<dbReference type="SMR" id="A2G8J9"/>
<protein>
    <recommendedName>
        <fullName evidence="2">TOG domain-containing protein</fullName>
    </recommendedName>
</protein>
<dbReference type="Proteomes" id="UP000001542">
    <property type="component" value="Unassembled WGS sequence"/>
</dbReference>
<keyword evidence="4" id="KW-1185">Reference proteome</keyword>
<dbReference type="InParanoid" id="A2G8J9"/>
<evidence type="ECO:0000256" key="1">
    <source>
        <dbReference type="SAM" id="MobiDB-lite"/>
    </source>
</evidence>
<dbReference type="VEuPathDB" id="TrichDB:TVAG_341810"/>
<evidence type="ECO:0000259" key="2">
    <source>
        <dbReference type="SMART" id="SM01349"/>
    </source>
</evidence>
<dbReference type="STRING" id="5722.A2G8J9"/>
<dbReference type="SUPFAM" id="SSF48371">
    <property type="entry name" value="ARM repeat"/>
    <property type="match status" value="1"/>
</dbReference>
<dbReference type="InterPro" id="IPR034085">
    <property type="entry name" value="TOG"/>
</dbReference>
<reference evidence="3" key="2">
    <citation type="journal article" date="2007" name="Science">
        <title>Draft genome sequence of the sexually transmitted pathogen Trichomonas vaginalis.</title>
        <authorList>
            <person name="Carlton J.M."/>
            <person name="Hirt R.P."/>
            <person name="Silva J.C."/>
            <person name="Delcher A.L."/>
            <person name="Schatz M."/>
            <person name="Zhao Q."/>
            <person name="Wortman J.R."/>
            <person name="Bidwell S.L."/>
            <person name="Alsmark U.C.M."/>
            <person name="Besteiro S."/>
            <person name="Sicheritz-Ponten T."/>
            <person name="Noel C.J."/>
            <person name="Dacks J.B."/>
            <person name="Foster P.G."/>
            <person name="Simillion C."/>
            <person name="Van de Peer Y."/>
            <person name="Miranda-Saavedra D."/>
            <person name="Barton G.J."/>
            <person name="Westrop G.D."/>
            <person name="Mueller S."/>
            <person name="Dessi D."/>
            <person name="Fiori P.L."/>
            <person name="Ren Q."/>
            <person name="Paulsen I."/>
            <person name="Zhang H."/>
            <person name="Bastida-Corcuera F.D."/>
            <person name="Simoes-Barbosa A."/>
            <person name="Brown M.T."/>
            <person name="Hayes R.D."/>
            <person name="Mukherjee M."/>
            <person name="Okumura C.Y."/>
            <person name="Schneider R."/>
            <person name="Smith A.J."/>
            <person name="Vanacova S."/>
            <person name="Villalvazo M."/>
            <person name="Haas B.J."/>
            <person name="Pertea M."/>
            <person name="Feldblyum T.V."/>
            <person name="Utterback T.R."/>
            <person name="Shu C.L."/>
            <person name="Osoegawa K."/>
            <person name="de Jong P.J."/>
            <person name="Hrdy I."/>
            <person name="Horvathova L."/>
            <person name="Zubacova Z."/>
            <person name="Dolezal P."/>
            <person name="Malik S.B."/>
            <person name="Logsdon J.M. Jr."/>
            <person name="Henze K."/>
            <person name="Gupta A."/>
            <person name="Wang C.C."/>
            <person name="Dunne R.L."/>
            <person name="Upcroft J.A."/>
            <person name="Upcroft P."/>
            <person name="White O."/>
            <person name="Salzberg S.L."/>
            <person name="Tang P."/>
            <person name="Chiu C.-H."/>
            <person name="Lee Y.-S."/>
            <person name="Embley T.M."/>
            <person name="Coombs G.H."/>
            <person name="Mottram J.C."/>
            <person name="Tachezy J."/>
            <person name="Fraser-Liggett C.M."/>
            <person name="Johnson P.J."/>
        </authorList>
    </citation>
    <scope>NUCLEOTIDE SEQUENCE [LARGE SCALE GENOMIC DNA]</scope>
    <source>
        <strain evidence="3">G3</strain>
    </source>
</reference>
<dbReference type="SMART" id="SM01349">
    <property type="entry name" value="TOG"/>
    <property type="match status" value="1"/>
</dbReference>
<dbReference type="AlphaFoldDB" id="A2G8J9"/>
<accession>A2G8J9</accession>
<feature type="region of interest" description="Disordered" evidence="1">
    <location>
        <begin position="210"/>
        <end position="249"/>
    </location>
</feature>
<dbReference type="InterPro" id="IPR016024">
    <property type="entry name" value="ARM-type_fold"/>
</dbReference>
<evidence type="ECO:0000313" key="4">
    <source>
        <dbReference type="Proteomes" id="UP000001542"/>
    </source>
</evidence>
<dbReference type="Pfam" id="PF12348">
    <property type="entry name" value="CLASP_N"/>
    <property type="match status" value="1"/>
</dbReference>
<dbReference type="InterPro" id="IPR011989">
    <property type="entry name" value="ARM-like"/>
</dbReference>
<dbReference type="RefSeq" id="XP_001299454.1">
    <property type="nucleotide sequence ID" value="XM_001299453.1"/>
</dbReference>
<dbReference type="EMBL" id="DS114628">
    <property type="protein sequence ID" value="EAX86524.1"/>
    <property type="molecule type" value="Genomic_DNA"/>
</dbReference>
<dbReference type="InterPro" id="IPR024395">
    <property type="entry name" value="CLASP_N_dom"/>
</dbReference>
<dbReference type="KEGG" id="tva:4744169"/>
<organism evidence="3 4">
    <name type="scientific">Trichomonas vaginalis (strain ATCC PRA-98 / G3)</name>
    <dbReference type="NCBI Taxonomy" id="412133"/>
    <lineage>
        <taxon>Eukaryota</taxon>
        <taxon>Metamonada</taxon>
        <taxon>Parabasalia</taxon>
        <taxon>Trichomonadida</taxon>
        <taxon>Trichomonadidae</taxon>
        <taxon>Trichomonas</taxon>
    </lineage>
</organism>
<reference evidence="3" key="1">
    <citation type="submission" date="2006-10" db="EMBL/GenBank/DDBJ databases">
        <authorList>
            <person name="Amadeo P."/>
            <person name="Zhao Q."/>
            <person name="Wortman J."/>
            <person name="Fraser-Liggett C."/>
            <person name="Carlton J."/>
        </authorList>
    </citation>
    <scope>NUCLEOTIDE SEQUENCE</scope>
    <source>
        <strain evidence="3">G3</strain>
    </source>
</reference>
<evidence type="ECO:0000313" key="3">
    <source>
        <dbReference type="EMBL" id="EAX86524.1"/>
    </source>
</evidence>
<dbReference type="VEuPathDB" id="TrichDB:TVAGG3_0657170"/>
<name>A2G8J9_TRIV3</name>
<gene>
    <name evidence="3" type="ORF">TVAG_341810</name>
</gene>
<proteinExistence type="predicted"/>
<feature type="domain" description="TOG" evidence="2">
    <location>
        <begin position="298"/>
        <end position="526"/>
    </location>
</feature>
<sequence>MGENELIFGILDPKILQSPISLQPGLISSAIDNYAYSDSIPPHFVKLFTFITKQFQEINDLTVLHKIADILGNIAGYKLGMNARNVIAICENIMIRLLCSNDRNHISSSINFFRKVARVIGPRFVFQNFISKNVDNSSAILGISILSHQLIADFPSFPFTIDDFQGWIFPLFKVQSIGPELVRLIKLRIPDFDYSDISFVSRPLTVPISSSSPPNQSNATFHQATPKKCPVHPPKTARPSPLPKLYPRGSAPRVSIICDERRPPKTAQRQSQLQLKDTSIIYKMTGRQKEVREFVDNPFNEEEDVQTIYSKSITNVSSEDWELRSQGYNNLRRILRYSNETFSSDDIHKVVTQSLVDIDSVKSALCMSSVSFLSEIVDVKSGEMESEIGKIIPILVKKVSQCGQFLEKSLEAFFEICVNKINGRKLVKSVISPLSQNKSPKSQLCCMKLINDSIKKNYSSGDILFPKNSNDLGQILNLLVRFSEGSTQEVRDSAKKSLRILSSMYSDSFQQIVQKALSVTDISILNKVIYSQ</sequence>
<dbReference type="OrthoDB" id="63891at2759"/>